<dbReference type="Pfam" id="PF20434">
    <property type="entry name" value="BD-FAE"/>
    <property type="match status" value="1"/>
</dbReference>
<dbReference type="SUPFAM" id="SSF53474">
    <property type="entry name" value="alpha/beta-Hydrolases"/>
    <property type="match status" value="1"/>
</dbReference>
<evidence type="ECO:0000313" key="5">
    <source>
        <dbReference type="Proteomes" id="UP000438476"/>
    </source>
</evidence>
<keyword evidence="2" id="KW-0732">Signal</keyword>
<evidence type="ECO:0000259" key="3">
    <source>
        <dbReference type="Pfam" id="PF20434"/>
    </source>
</evidence>
<protein>
    <submittedName>
        <fullName evidence="4">Alpha/beta hydrolase fold domain-containing protein</fullName>
    </submittedName>
</protein>
<sequence length="324" mass="35186">MTELTVGRRGFLLAGGVAAAAISASPAVAKMMTPQDAIRRWRQMPVMPLWPQGTPEGGFKAQKLPGDWPAFFLRNTDQPELRIFRPEKPNGRALLVMPGGAYTFVSIGNEGLDIADRMTAKGYTVFVLSYRLPGEGWGHREDVPLQDAQRAMRLIRANAAKFGVDPAQVYAVGFSAGGHLAASLETAFDEDVYDPRDAADRQSARPAAVGLIYPVITHTPGIGHVESSLQLLGENPDLMVINRRSPAYHVTDKTPPTFLVHALDDPAVSPDNSLIMMQALRAAKRLCEAHFFEEGGHGFGPGDPALPVHSWIDLFAAWLDRQAG</sequence>
<accession>A0A6I4T971</accession>
<evidence type="ECO:0000256" key="2">
    <source>
        <dbReference type="SAM" id="SignalP"/>
    </source>
</evidence>
<keyword evidence="1 4" id="KW-0378">Hydrolase</keyword>
<evidence type="ECO:0000313" key="4">
    <source>
        <dbReference type="EMBL" id="MXO66420.1"/>
    </source>
</evidence>
<dbReference type="InterPro" id="IPR050300">
    <property type="entry name" value="GDXG_lipolytic_enzyme"/>
</dbReference>
<dbReference type="GO" id="GO:0016787">
    <property type="term" value="F:hydrolase activity"/>
    <property type="evidence" value="ECO:0007669"/>
    <property type="project" value="UniProtKB-KW"/>
</dbReference>
<dbReference type="RefSeq" id="WP_160736868.1">
    <property type="nucleotide sequence ID" value="NZ_WTYT01000005.1"/>
</dbReference>
<reference evidence="4 5" key="1">
    <citation type="submission" date="2019-12" db="EMBL/GenBank/DDBJ databases">
        <title>Genomic-based taxomic classification of the family Erythrobacteraceae.</title>
        <authorList>
            <person name="Xu L."/>
        </authorList>
    </citation>
    <scope>NUCLEOTIDE SEQUENCE [LARGE SCALE GENOMIC DNA]</scope>
    <source>
        <strain evidence="4 5">LMG 29518</strain>
    </source>
</reference>
<dbReference type="InterPro" id="IPR029058">
    <property type="entry name" value="AB_hydrolase_fold"/>
</dbReference>
<gene>
    <name evidence="4" type="ORF">GRI91_11680</name>
</gene>
<evidence type="ECO:0000256" key="1">
    <source>
        <dbReference type="ARBA" id="ARBA00022801"/>
    </source>
</evidence>
<dbReference type="PANTHER" id="PTHR48081">
    <property type="entry name" value="AB HYDROLASE SUPERFAMILY PROTEIN C4A8.06C"/>
    <property type="match status" value="1"/>
</dbReference>
<feature type="domain" description="BD-FAE-like" evidence="3">
    <location>
        <begin position="92"/>
        <end position="280"/>
    </location>
</feature>
<dbReference type="OrthoDB" id="9771666at2"/>
<dbReference type="EMBL" id="WTYT01000005">
    <property type="protein sequence ID" value="MXO66420.1"/>
    <property type="molecule type" value="Genomic_DNA"/>
</dbReference>
<dbReference type="Proteomes" id="UP000438476">
    <property type="component" value="Unassembled WGS sequence"/>
</dbReference>
<dbReference type="PROSITE" id="PS51318">
    <property type="entry name" value="TAT"/>
    <property type="match status" value="1"/>
</dbReference>
<keyword evidence="5" id="KW-1185">Reference proteome</keyword>
<dbReference type="PANTHER" id="PTHR48081:SF6">
    <property type="entry name" value="PEPTIDASE S9 PROLYL OLIGOPEPTIDASE CATALYTIC DOMAIN-CONTAINING PROTEIN"/>
    <property type="match status" value="1"/>
</dbReference>
<dbReference type="Gene3D" id="3.40.50.1820">
    <property type="entry name" value="alpha/beta hydrolase"/>
    <property type="match status" value="1"/>
</dbReference>
<feature type="chain" id="PRO_5026210768" evidence="2">
    <location>
        <begin position="30"/>
        <end position="324"/>
    </location>
</feature>
<feature type="signal peptide" evidence="2">
    <location>
        <begin position="1"/>
        <end position="29"/>
    </location>
</feature>
<dbReference type="AlphaFoldDB" id="A0A6I4T971"/>
<organism evidence="4 5">
    <name type="scientific">Altericroceibacterium endophyticum</name>
    <dbReference type="NCBI Taxonomy" id="1808508"/>
    <lineage>
        <taxon>Bacteria</taxon>
        <taxon>Pseudomonadati</taxon>
        <taxon>Pseudomonadota</taxon>
        <taxon>Alphaproteobacteria</taxon>
        <taxon>Sphingomonadales</taxon>
        <taxon>Erythrobacteraceae</taxon>
        <taxon>Altericroceibacterium</taxon>
    </lineage>
</organism>
<proteinExistence type="predicted"/>
<dbReference type="InterPro" id="IPR049492">
    <property type="entry name" value="BD-FAE-like_dom"/>
</dbReference>
<dbReference type="InterPro" id="IPR006311">
    <property type="entry name" value="TAT_signal"/>
</dbReference>
<name>A0A6I4T971_9SPHN</name>
<comment type="caution">
    <text evidence="4">The sequence shown here is derived from an EMBL/GenBank/DDBJ whole genome shotgun (WGS) entry which is preliminary data.</text>
</comment>